<proteinExistence type="predicted"/>
<reference evidence="1" key="1">
    <citation type="submission" date="2021-01" db="EMBL/GenBank/DDBJ databases">
        <authorList>
            <person name="Corre E."/>
            <person name="Pelletier E."/>
            <person name="Niang G."/>
            <person name="Scheremetjew M."/>
            <person name="Finn R."/>
            <person name="Kale V."/>
            <person name="Holt S."/>
            <person name="Cochrane G."/>
            <person name="Meng A."/>
            <person name="Brown T."/>
            <person name="Cohen L."/>
        </authorList>
    </citation>
    <scope>NUCLEOTIDE SEQUENCE</scope>
    <source>
        <strain evidence="1">CCMP3107</strain>
    </source>
</reference>
<sequence>MRLVLRTEPAPLLALKVEVRPLAAPSLLAPPSVLHSHHVLQLVLATEPAPVLPLKVEKGVFVASSLLALLARHIHHALQLVLRTAKATSSLTAPAVPAPRDLPIIHRALGLVACLVYSIHHFNDQILDLVLYLMSTLLPILSCVAYRRTFLIPCCIRRVFSSLHPLIFFPPTMLKQL</sequence>
<protein>
    <submittedName>
        <fullName evidence="1">Uncharacterized protein</fullName>
    </submittedName>
</protein>
<gene>
    <name evidence="1" type="ORF">HAKA00212_LOCUS7923</name>
</gene>
<organism evidence="1">
    <name type="scientific">Heterosigma akashiwo</name>
    <name type="common">Chromophytic alga</name>
    <name type="synonym">Heterosigma carterae</name>
    <dbReference type="NCBI Taxonomy" id="2829"/>
    <lineage>
        <taxon>Eukaryota</taxon>
        <taxon>Sar</taxon>
        <taxon>Stramenopiles</taxon>
        <taxon>Ochrophyta</taxon>
        <taxon>Raphidophyceae</taxon>
        <taxon>Chattonellales</taxon>
        <taxon>Chattonellaceae</taxon>
        <taxon>Heterosigma</taxon>
    </lineage>
</organism>
<dbReference type="EMBL" id="HBIU01016973">
    <property type="protein sequence ID" value="CAE0629241.1"/>
    <property type="molecule type" value="Transcribed_RNA"/>
</dbReference>
<dbReference type="AlphaFoldDB" id="A0A7S4D538"/>
<evidence type="ECO:0000313" key="1">
    <source>
        <dbReference type="EMBL" id="CAE0629241.1"/>
    </source>
</evidence>
<accession>A0A7S4D538</accession>
<name>A0A7S4D538_HETAK</name>